<evidence type="ECO:0000256" key="2">
    <source>
        <dbReference type="SAM" id="Phobius"/>
    </source>
</evidence>
<dbReference type="Proteomes" id="UP000660262">
    <property type="component" value="Unassembled WGS sequence"/>
</dbReference>
<evidence type="ECO:0000313" key="3">
    <source>
        <dbReference type="EMBL" id="GHP02041.1"/>
    </source>
</evidence>
<dbReference type="EMBL" id="BNJQ01000002">
    <property type="protein sequence ID" value="GHP02041.1"/>
    <property type="molecule type" value="Genomic_DNA"/>
</dbReference>
<dbReference type="PANTHER" id="PTHR34300:SF1">
    <property type="entry name" value="QUEUOSINE PRECURSOR TRANSPORTER"/>
    <property type="match status" value="1"/>
</dbReference>
<feature type="region of interest" description="Disordered" evidence="1">
    <location>
        <begin position="66"/>
        <end position="92"/>
    </location>
</feature>
<gene>
    <name evidence="3" type="ORF">PPROV_000079700</name>
</gene>
<name>A0A830H8S0_9CHLO</name>
<dbReference type="PANTHER" id="PTHR34300">
    <property type="entry name" value="QUEUOSINE PRECURSOR TRANSPORTER-RELATED"/>
    <property type="match status" value="1"/>
</dbReference>
<organism evidence="3 4">
    <name type="scientific">Pycnococcus provasolii</name>
    <dbReference type="NCBI Taxonomy" id="41880"/>
    <lineage>
        <taxon>Eukaryota</taxon>
        <taxon>Viridiplantae</taxon>
        <taxon>Chlorophyta</taxon>
        <taxon>Pseudoscourfieldiophyceae</taxon>
        <taxon>Pseudoscourfieldiales</taxon>
        <taxon>Pycnococcaceae</taxon>
        <taxon>Pycnococcus</taxon>
    </lineage>
</organism>
<accession>A0A830H8S0</accession>
<keyword evidence="2" id="KW-0812">Transmembrane</keyword>
<evidence type="ECO:0000256" key="1">
    <source>
        <dbReference type="SAM" id="MobiDB-lite"/>
    </source>
</evidence>
<dbReference type="AlphaFoldDB" id="A0A830H8S0"/>
<reference evidence="3" key="1">
    <citation type="submission" date="2020-10" db="EMBL/GenBank/DDBJ databases">
        <title>Unveiling of a novel bifunctional photoreceptor, Dualchrome1, isolated from a cosmopolitan green alga.</title>
        <authorList>
            <person name="Suzuki S."/>
            <person name="Kawachi M."/>
        </authorList>
    </citation>
    <scope>NUCLEOTIDE SEQUENCE</scope>
    <source>
        <strain evidence="3">NIES 2893</strain>
    </source>
</reference>
<dbReference type="InterPro" id="IPR003744">
    <property type="entry name" value="YhhQ"/>
</dbReference>
<proteinExistence type="predicted"/>
<keyword evidence="2" id="KW-0472">Membrane</keyword>
<evidence type="ECO:0008006" key="5">
    <source>
        <dbReference type="Google" id="ProtNLM"/>
    </source>
</evidence>
<protein>
    <recommendedName>
        <fullName evidence="5">Q precursor transporter</fullName>
    </recommendedName>
</protein>
<keyword evidence="2" id="KW-1133">Transmembrane helix</keyword>
<comment type="caution">
    <text evidence="3">The sequence shown here is derived from an EMBL/GenBank/DDBJ whole genome shotgun (WGS) entry which is preliminary data.</text>
</comment>
<keyword evidence="4" id="KW-1185">Reference proteome</keyword>
<feature type="transmembrane region" description="Helical" evidence="2">
    <location>
        <begin position="251"/>
        <end position="273"/>
    </location>
</feature>
<dbReference type="Pfam" id="PF02592">
    <property type="entry name" value="Vut_1"/>
    <property type="match status" value="1"/>
</dbReference>
<evidence type="ECO:0000313" key="4">
    <source>
        <dbReference type="Proteomes" id="UP000660262"/>
    </source>
</evidence>
<sequence length="279" mass="29697">MMLSRGVQQQRTLAVQLARALQQRAGPRLLTPSSCSLGEACRQPYMEGPQAPRRFRALPTPSIFAMPMSNTPPSRRRGVHSSRQDDSTQKQCETEGASWRELLLPSSVMVGGVIIANAFATMPITDFCTYGTLVYPVTFLASGLTNARYGAQAARSVVLVGFALGCPLSLLTATPRVASSSAVSFLISQYLETYVFDRLARTGQLLPSATQLARAQLASSTFASAIDSALFSTLALSGTGLPWVTLGIGDFAVKVVCALLALAPFRAALGAVLPKKPRL</sequence>